<gene>
    <name evidence="1" type="ORF">FJZ00_14920</name>
</gene>
<feature type="non-terminal residue" evidence="1">
    <location>
        <position position="1"/>
    </location>
</feature>
<evidence type="ECO:0008006" key="3">
    <source>
        <dbReference type="Google" id="ProtNLM"/>
    </source>
</evidence>
<protein>
    <recommendedName>
        <fullName evidence="3">MalT-like TPR region domain-containing protein</fullName>
    </recommendedName>
</protein>
<dbReference type="Gene3D" id="1.25.40.10">
    <property type="entry name" value="Tetratricopeptide repeat domain"/>
    <property type="match status" value="1"/>
</dbReference>
<evidence type="ECO:0000313" key="1">
    <source>
        <dbReference type="EMBL" id="MBM3276445.1"/>
    </source>
</evidence>
<name>A0A937X8R0_9BACT</name>
<comment type="caution">
    <text evidence="1">The sequence shown here is derived from an EMBL/GenBank/DDBJ whole genome shotgun (WGS) entry which is preliminary data.</text>
</comment>
<evidence type="ECO:0000313" key="2">
    <source>
        <dbReference type="Proteomes" id="UP000703893"/>
    </source>
</evidence>
<organism evidence="1 2">
    <name type="scientific">Candidatus Tanganyikabacteria bacterium</name>
    <dbReference type="NCBI Taxonomy" id="2961651"/>
    <lineage>
        <taxon>Bacteria</taxon>
        <taxon>Bacillati</taxon>
        <taxon>Candidatus Sericytochromatia</taxon>
        <taxon>Candidatus Tanganyikabacteria</taxon>
    </lineage>
</organism>
<dbReference type="SUPFAM" id="SSF48452">
    <property type="entry name" value="TPR-like"/>
    <property type="match status" value="1"/>
</dbReference>
<accession>A0A937X8R0</accession>
<dbReference type="EMBL" id="VGJX01001029">
    <property type="protein sequence ID" value="MBM3276445.1"/>
    <property type="molecule type" value="Genomic_DNA"/>
</dbReference>
<reference evidence="1 2" key="1">
    <citation type="submission" date="2019-03" db="EMBL/GenBank/DDBJ databases">
        <title>Lake Tanganyika Metagenome-Assembled Genomes (MAGs).</title>
        <authorList>
            <person name="Tran P."/>
        </authorList>
    </citation>
    <scope>NUCLEOTIDE SEQUENCE [LARGE SCALE GENOMIC DNA]</scope>
    <source>
        <strain evidence="1">K_DeepCast_65m_m2_236</strain>
    </source>
</reference>
<proteinExistence type="predicted"/>
<dbReference type="Proteomes" id="UP000703893">
    <property type="component" value="Unassembled WGS sequence"/>
</dbReference>
<dbReference type="InterPro" id="IPR011990">
    <property type="entry name" value="TPR-like_helical_dom_sf"/>
</dbReference>
<dbReference type="AlphaFoldDB" id="A0A937X8R0"/>
<sequence>DYEVIATAMRALSSTYLGNVKDGCAQAEAWAAKVAAFDEGTQDGLGLTILPYEAERLLFCGQVEEGLAAATRGWHLLEKFGIREYEQRLLTLLGDAALAKGRPDEARAKFGAALDLGLAIGASATAARARKGLAEVALAEGDRDGAADLLAQAYRTADKGGYRFLAGQAAILAGNVALLAGERQSAAGWFDKALTWALKAACRHLEMAAHAGLAGAMTDADAAKHVRAASTLLDQQIAGLSETRAAEYLSVPERAAVRSLALRARGI</sequence>